<dbReference type="SUPFAM" id="SSF81901">
    <property type="entry name" value="HCP-like"/>
    <property type="match status" value="1"/>
</dbReference>
<dbReference type="PANTHER" id="PTHR45011:SF1">
    <property type="entry name" value="DAP3-BINDING CELL DEATH ENHANCER 1"/>
    <property type="match status" value="1"/>
</dbReference>
<feature type="compositionally biased region" description="Polar residues" evidence="1">
    <location>
        <begin position="410"/>
        <end position="420"/>
    </location>
</feature>
<dbReference type="EMBL" id="AAZO01004190">
    <property type="status" value="NOT_ANNOTATED_CDS"/>
    <property type="molecule type" value="Genomic_DNA"/>
</dbReference>
<feature type="region of interest" description="Disordered" evidence="1">
    <location>
        <begin position="166"/>
        <end position="188"/>
    </location>
</feature>
<reference evidence="3" key="3">
    <citation type="submission" date="2020-05" db="UniProtKB">
        <authorList>
            <consortium name="EnsemblMetazoa"/>
        </authorList>
    </citation>
    <scope>IDENTIFICATION</scope>
    <source>
        <strain evidence="3">USDA</strain>
    </source>
</reference>
<dbReference type="OrthoDB" id="2384430at2759"/>
<dbReference type="STRING" id="121224.E0VPI0"/>
<feature type="region of interest" description="Disordered" evidence="1">
    <location>
        <begin position="323"/>
        <end position="343"/>
    </location>
</feature>
<dbReference type="EMBL" id="DS235366">
    <property type="protein sequence ID" value="EEB15286.1"/>
    <property type="molecule type" value="Genomic_DNA"/>
</dbReference>
<name>E0VPI0_PEDHC</name>
<accession>E0VPI0</accession>
<dbReference type="SMART" id="SM00671">
    <property type="entry name" value="SEL1"/>
    <property type="match status" value="2"/>
</dbReference>
<sequence>MWKCASKCVIATFNKNFSFRGNNNNNIILPNKLSDDNKQCSLLKFTPIIIERFNRYYGWYKCGKYSKGNKGKHGPKEKKKTFLGNFDNNVFDALTWSSVFALGYYFLQPFKKKSLTNGLTNYSFDNDYNDSSLSGYKATLHHLIFSSIQLKPFNYVLPELDNSDRLTIDNDNKSNKKNKFSHDKKQSTGEDLNVLEKAHRKVIGTINNWLGLQHMECGNFKQALEFFIQSADEENPSGTFNLGICHERGLGTSQNYKKAASLYQRATDLGHASAMYNLGVFYARGLGGFEPDVDRARQLFKSAARLGQKEAVKALILEKESIQKSNDDGANDDANDNDSKSVKDENLQSHFRFPSSNSTGNPLNSTVENLLTDLNVKTEERENSFVCRHDEFTSDSSSYDNNDSGILDLSPQSEPESLFV</sequence>
<evidence type="ECO:0000256" key="1">
    <source>
        <dbReference type="SAM" id="MobiDB-lite"/>
    </source>
</evidence>
<dbReference type="KEGG" id="phu:Phum_PHUM360460"/>
<evidence type="ECO:0000313" key="4">
    <source>
        <dbReference type="Proteomes" id="UP000009046"/>
    </source>
</evidence>
<dbReference type="InterPro" id="IPR052748">
    <property type="entry name" value="ISR_Activator"/>
</dbReference>
<dbReference type="PANTHER" id="PTHR45011">
    <property type="entry name" value="DAP3-BINDING CELL DEATH ENHANCER 1"/>
    <property type="match status" value="1"/>
</dbReference>
<reference evidence="2" key="1">
    <citation type="submission" date="2007-04" db="EMBL/GenBank/DDBJ databases">
        <title>Annotation of Pediculus humanus corporis strain USDA.</title>
        <authorList>
            <person name="Kirkness E."/>
            <person name="Hannick L."/>
            <person name="Hass B."/>
            <person name="Bruggner R."/>
            <person name="Lawson D."/>
            <person name="Bidwell S."/>
            <person name="Joardar V."/>
            <person name="Caler E."/>
            <person name="Walenz B."/>
            <person name="Inman J."/>
            <person name="Schobel S."/>
            <person name="Galinsky K."/>
            <person name="Amedeo P."/>
            <person name="Strausberg R."/>
        </authorList>
    </citation>
    <scope>NUCLEOTIDE SEQUENCE</scope>
    <source>
        <strain evidence="2">USDA</strain>
    </source>
</reference>
<dbReference type="eggNOG" id="KOG1550">
    <property type="taxonomic scope" value="Eukaryota"/>
</dbReference>
<dbReference type="AlphaFoldDB" id="E0VPI0"/>
<dbReference type="Gene3D" id="1.25.40.10">
    <property type="entry name" value="Tetratricopeptide repeat domain"/>
    <property type="match status" value="1"/>
</dbReference>
<dbReference type="VEuPathDB" id="VectorBase:PHUM360460"/>
<dbReference type="Pfam" id="PF08238">
    <property type="entry name" value="Sel1"/>
    <property type="match status" value="2"/>
</dbReference>
<dbReference type="EnsemblMetazoa" id="PHUM360460-RA">
    <property type="protein sequence ID" value="PHUM360460-PA"/>
    <property type="gene ID" value="PHUM360460"/>
</dbReference>
<dbReference type="Proteomes" id="UP000009046">
    <property type="component" value="Unassembled WGS sequence"/>
</dbReference>
<gene>
    <name evidence="3" type="primary">8232126</name>
    <name evidence="2" type="ORF">Phum_PHUM360460</name>
</gene>
<dbReference type="CTD" id="8232126"/>
<dbReference type="RefSeq" id="XP_002428024.1">
    <property type="nucleotide sequence ID" value="XM_002427979.1"/>
</dbReference>
<evidence type="ECO:0000313" key="2">
    <source>
        <dbReference type="EMBL" id="EEB15286.1"/>
    </source>
</evidence>
<dbReference type="InterPro" id="IPR006597">
    <property type="entry name" value="Sel1-like"/>
</dbReference>
<dbReference type="GeneID" id="8232126"/>
<organism>
    <name type="scientific">Pediculus humanus subsp. corporis</name>
    <name type="common">Body louse</name>
    <dbReference type="NCBI Taxonomy" id="121224"/>
    <lineage>
        <taxon>Eukaryota</taxon>
        <taxon>Metazoa</taxon>
        <taxon>Ecdysozoa</taxon>
        <taxon>Arthropoda</taxon>
        <taxon>Hexapoda</taxon>
        <taxon>Insecta</taxon>
        <taxon>Pterygota</taxon>
        <taxon>Neoptera</taxon>
        <taxon>Paraneoptera</taxon>
        <taxon>Psocodea</taxon>
        <taxon>Troctomorpha</taxon>
        <taxon>Phthiraptera</taxon>
        <taxon>Anoplura</taxon>
        <taxon>Pediculidae</taxon>
        <taxon>Pediculus</taxon>
    </lineage>
</organism>
<keyword evidence="4" id="KW-1185">Reference proteome</keyword>
<dbReference type="HOGENOM" id="CLU_654373_0_0_1"/>
<evidence type="ECO:0000313" key="3">
    <source>
        <dbReference type="EnsemblMetazoa" id="PHUM360460-PA"/>
    </source>
</evidence>
<feature type="compositionally biased region" description="Low complexity" evidence="1">
    <location>
        <begin position="394"/>
        <end position="404"/>
    </location>
</feature>
<dbReference type="InterPro" id="IPR011990">
    <property type="entry name" value="TPR-like_helical_dom_sf"/>
</dbReference>
<dbReference type="InParanoid" id="E0VPI0"/>
<feature type="region of interest" description="Disordered" evidence="1">
    <location>
        <begin position="387"/>
        <end position="420"/>
    </location>
</feature>
<proteinExistence type="predicted"/>
<protein>
    <submittedName>
        <fullName evidence="2 3">Uncharacterized protein</fullName>
    </submittedName>
</protein>
<reference evidence="2" key="2">
    <citation type="submission" date="2007-04" db="EMBL/GenBank/DDBJ databases">
        <title>The genome of the human body louse.</title>
        <authorList>
            <consortium name="The Human Body Louse Genome Consortium"/>
            <person name="Kirkness E."/>
            <person name="Walenz B."/>
            <person name="Hass B."/>
            <person name="Bruggner R."/>
            <person name="Strausberg R."/>
        </authorList>
    </citation>
    <scope>NUCLEOTIDE SEQUENCE</scope>
    <source>
        <strain evidence="2">USDA</strain>
    </source>
</reference>